<feature type="chain" id="PRO_5047482373" description="Secreted protein" evidence="1">
    <location>
        <begin position="23"/>
        <end position="113"/>
    </location>
</feature>
<dbReference type="EMBL" id="JBBPDW010000002">
    <property type="protein sequence ID" value="KAK7555645.1"/>
    <property type="molecule type" value="Genomic_DNA"/>
</dbReference>
<organism evidence="2 3">
    <name type="scientific">Phyllosticta citricarpa</name>
    <dbReference type="NCBI Taxonomy" id="55181"/>
    <lineage>
        <taxon>Eukaryota</taxon>
        <taxon>Fungi</taxon>
        <taxon>Dikarya</taxon>
        <taxon>Ascomycota</taxon>
        <taxon>Pezizomycotina</taxon>
        <taxon>Dothideomycetes</taxon>
        <taxon>Dothideomycetes incertae sedis</taxon>
        <taxon>Botryosphaeriales</taxon>
        <taxon>Phyllostictaceae</taxon>
        <taxon>Phyllosticta</taxon>
    </lineage>
</organism>
<keyword evidence="1" id="KW-0732">Signal</keyword>
<accession>A0ABR1MPN6</accession>
<proteinExistence type="predicted"/>
<evidence type="ECO:0000313" key="3">
    <source>
        <dbReference type="Proteomes" id="UP001365128"/>
    </source>
</evidence>
<evidence type="ECO:0000256" key="1">
    <source>
        <dbReference type="SAM" id="SignalP"/>
    </source>
</evidence>
<evidence type="ECO:0000313" key="2">
    <source>
        <dbReference type="EMBL" id="KAK7555645.1"/>
    </source>
</evidence>
<reference evidence="2 3" key="1">
    <citation type="submission" date="2024-04" db="EMBL/GenBank/DDBJ databases">
        <title>Phyllosticta paracitricarpa is synonymous to the EU quarantine fungus P. citricarpa based on phylogenomic analyses.</title>
        <authorList>
            <consortium name="Lawrence Berkeley National Laboratory"/>
            <person name="Van Ingen-Buijs V.A."/>
            <person name="Van Westerhoven A.C."/>
            <person name="Haridas S."/>
            <person name="Skiadas P."/>
            <person name="Martin F."/>
            <person name="Groenewald J.Z."/>
            <person name="Crous P.W."/>
            <person name="Seidl M.F."/>
        </authorList>
    </citation>
    <scope>NUCLEOTIDE SEQUENCE [LARGE SCALE GENOMIC DNA]</scope>
    <source>
        <strain evidence="2 3">CBS 122670</strain>
    </source>
</reference>
<keyword evidence="3" id="KW-1185">Reference proteome</keyword>
<comment type="caution">
    <text evidence="2">The sequence shown here is derived from an EMBL/GenBank/DDBJ whole genome shotgun (WGS) entry which is preliminary data.</text>
</comment>
<evidence type="ECO:0008006" key="4">
    <source>
        <dbReference type="Google" id="ProtNLM"/>
    </source>
</evidence>
<sequence>MQSRSRPGRSADLMWLAWMVLAGRTQQGKRSLANLRLLPKKSRPFILGRGTMNLPFGLAQLRDDVVFLRHVEKATEKEWKSRKRCQPLQLAQSRVVSSFPRGLDFFYSLSMPF</sequence>
<dbReference type="Proteomes" id="UP001365128">
    <property type="component" value="Unassembled WGS sequence"/>
</dbReference>
<feature type="signal peptide" evidence="1">
    <location>
        <begin position="1"/>
        <end position="22"/>
    </location>
</feature>
<gene>
    <name evidence="2" type="ORF">IWX46DRAFT_135225</name>
</gene>
<name>A0ABR1MPN6_9PEZI</name>
<protein>
    <recommendedName>
        <fullName evidence="4">Secreted protein</fullName>
    </recommendedName>
</protein>